<comment type="caution">
    <text evidence="1">The sequence shown here is derived from an EMBL/GenBank/DDBJ whole genome shotgun (WGS) entry which is preliminary data.</text>
</comment>
<dbReference type="EMBL" id="JAVLET010000014">
    <property type="protein sequence ID" value="KAL0466165.1"/>
    <property type="molecule type" value="Genomic_DNA"/>
</dbReference>
<accession>A0ABR3D0E2</accession>
<gene>
    <name evidence="1" type="ORF">QR685DRAFT_451798</name>
</gene>
<proteinExistence type="predicted"/>
<organism evidence="1 2">
    <name type="scientific">Neurospora intermedia</name>
    <dbReference type="NCBI Taxonomy" id="5142"/>
    <lineage>
        <taxon>Eukaryota</taxon>
        <taxon>Fungi</taxon>
        <taxon>Dikarya</taxon>
        <taxon>Ascomycota</taxon>
        <taxon>Pezizomycotina</taxon>
        <taxon>Sordariomycetes</taxon>
        <taxon>Sordariomycetidae</taxon>
        <taxon>Sordariales</taxon>
        <taxon>Sordariaceae</taxon>
        <taxon>Neurospora</taxon>
    </lineage>
</organism>
<sequence length="93" mass="10454">HQVHFDAFDGRGAIPTAKEKVAFWGCYSNRVLLSAKLSYLGLPRRVIFYILAYYRQIRRAFLACGVGVGPWTTTFGVDLPCHLSGPRQRPGKL</sequence>
<feature type="non-terminal residue" evidence="1">
    <location>
        <position position="1"/>
    </location>
</feature>
<keyword evidence="2" id="KW-1185">Reference proteome</keyword>
<dbReference type="Proteomes" id="UP001451303">
    <property type="component" value="Unassembled WGS sequence"/>
</dbReference>
<evidence type="ECO:0000313" key="1">
    <source>
        <dbReference type="EMBL" id="KAL0466165.1"/>
    </source>
</evidence>
<name>A0ABR3D0E2_NEUIN</name>
<evidence type="ECO:0000313" key="2">
    <source>
        <dbReference type="Proteomes" id="UP001451303"/>
    </source>
</evidence>
<reference evidence="1 2" key="1">
    <citation type="submission" date="2023-09" db="EMBL/GenBank/DDBJ databases">
        <title>Multi-omics analysis of a traditional fermented food reveals byproduct-associated fungal strains for waste-to-food upcycling.</title>
        <authorList>
            <consortium name="Lawrence Berkeley National Laboratory"/>
            <person name="Rekdal V.M."/>
            <person name="Villalobos-Escobedo J.M."/>
            <person name="Rodriguez-Valeron N."/>
            <person name="Garcia M.O."/>
            <person name="Vasquez D.P."/>
            <person name="Damayanti I."/>
            <person name="Sorensen P.M."/>
            <person name="Baidoo E.E."/>
            <person name="De Carvalho A.C."/>
            <person name="Riley R."/>
            <person name="Lipzen A."/>
            <person name="He G."/>
            <person name="Yan M."/>
            <person name="Haridas S."/>
            <person name="Daum C."/>
            <person name="Yoshinaga Y."/>
            <person name="Ng V."/>
            <person name="Grigoriev I.V."/>
            <person name="Munk R."/>
            <person name="Nuraida L."/>
            <person name="Wijaya C.H."/>
            <person name="Morales P.-C."/>
            <person name="Keasling J.D."/>
        </authorList>
    </citation>
    <scope>NUCLEOTIDE SEQUENCE [LARGE SCALE GENOMIC DNA]</scope>
    <source>
        <strain evidence="1 2">FGSC 2613</strain>
    </source>
</reference>
<protein>
    <submittedName>
        <fullName evidence="1">Uncharacterized protein</fullName>
    </submittedName>
</protein>